<keyword evidence="3 5" id="KW-0067">ATP-binding</keyword>
<dbReference type="InterPro" id="IPR017871">
    <property type="entry name" value="ABC_transporter-like_CS"/>
</dbReference>
<protein>
    <submittedName>
        <fullName evidence="5">ABC transporter ATP-binding protein</fullName>
    </submittedName>
</protein>
<dbReference type="Pfam" id="PF00005">
    <property type="entry name" value="ABC_tran"/>
    <property type="match status" value="1"/>
</dbReference>
<dbReference type="SMART" id="SM00382">
    <property type="entry name" value="AAA"/>
    <property type="match status" value="1"/>
</dbReference>
<dbReference type="InterPro" id="IPR027417">
    <property type="entry name" value="P-loop_NTPase"/>
</dbReference>
<dbReference type="InterPro" id="IPR051782">
    <property type="entry name" value="ABC_Transporter_VariousFunc"/>
</dbReference>
<dbReference type="CDD" id="cd03230">
    <property type="entry name" value="ABC_DR_subfamily_A"/>
    <property type="match status" value="1"/>
</dbReference>
<evidence type="ECO:0000313" key="6">
    <source>
        <dbReference type="Proteomes" id="UP000249557"/>
    </source>
</evidence>
<feature type="domain" description="ABC transporter" evidence="4">
    <location>
        <begin position="1"/>
        <end position="233"/>
    </location>
</feature>
<reference evidence="5 6" key="1">
    <citation type="submission" date="2017-08" db="EMBL/GenBank/DDBJ databases">
        <title>Infants hospitalized years apart are colonized by the same room-sourced microbial strains.</title>
        <authorList>
            <person name="Brooks B."/>
            <person name="Olm M.R."/>
            <person name="Firek B.A."/>
            <person name="Baker R."/>
            <person name="Thomas B.C."/>
            <person name="Morowitz M.J."/>
            <person name="Banfield J.F."/>
        </authorList>
    </citation>
    <scope>NUCLEOTIDE SEQUENCE [LARGE SCALE GENOMIC DNA]</scope>
    <source>
        <strain evidence="5">S2_018_000_R2_104</strain>
    </source>
</reference>
<evidence type="ECO:0000256" key="2">
    <source>
        <dbReference type="ARBA" id="ARBA00022741"/>
    </source>
</evidence>
<dbReference type="PANTHER" id="PTHR42939">
    <property type="entry name" value="ABC TRANSPORTER ATP-BINDING PROTEIN ALBC-RELATED"/>
    <property type="match status" value="1"/>
</dbReference>
<comment type="caution">
    <text evidence="5">The sequence shown here is derived from an EMBL/GenBank/DDBJ whole genome shotgun (WGS) entry which is preliminary data.</text>
</comment>
<dbReference type="PROSITE" id="PS00211">
    <property type="entry name" value="ABC_TRANSPORTER_1"/>
    <property type="match status" value="1"/>
</dbReference>
<evidence type="ECO:0000256" key="1">
    <source>
        <dbReference type="ARBA" id="ARBA00022448"/>
    </source>
</evidence>
<proteinExistence type="predicted"/>
<sequence>MTLDALTVTGVDAGYDRGNVISNISLNVRAGETYGLIGLNGAGKTTLLKTILGLKDRNAGDIRVFSHPAGSREAKQDIAFLPERFDPAWFLNAYEFINFTLALYGRKSSHAAVDAMADRVGLNRAYLKQRAQSYSKGMRQKLGLISTFLTASPLLILDEPMSGLDPLARVQVKSLVRDARAEGRTVFLSSHILSDMEELCDNIAVLHGGKIVFTGTPQALLQETGIPTLEQAFLAKIGSGVRNAA</sequence>
<dbReference type="AlphaFoldDB" id="A0A2W5A3X8"/>
<evidence type="ECO:0000259" key="4">
    <source>
        <dbReference type="PROSITE" id="PS50893"/>
    </source>
</evidence>
<dbReference type="GO" id="GO:0016887">
    <property type="term" value="F:ATP hydrolysis activity"/>
    <property type="evidence" value="ECO:0007669"/>
    <property type="project" value="InterPro"/>
</dbReference>
<dbReference type="Proteomes" id="UP000249557">
    <property type="component" value="Unassembled WGS sequence"/>
</dbReference>
<gene>
    <name evidence="5" type="ORF">DI626_02650</name>
</gene>
<evidence type="ECO:0000256" key="3">
    <source>
        <dbReference type="ARBA" id="ARBA00022840"/>
    </source>
</evidence>
<organism evidence="5 6">
    <name type="scientific">Micavibrio aeruginosavorus</name>
    <dbReference type="NCBI Taxonomy" id="349221"/>
    <lineage>
        <taxon>Bacteria</taxon>
        <taxon>Pseudomonadati</taxon>
        <taxon>Bdellovibrionota</taxon>
        <taxon>Bdellovibrionia</taxon>
        <taxon>Bdellovibrionales</taxon>
        <taxon>Pseudobdellovibrionaceae</taxon>
        <taxon>Micavibrio</taxon>
    </lineage>
</organism>
<dbReference type="GO" id="GO:0005524">
    <property type="term" value="F:ATP binding"/>
    <property type="evidence" value="ECO:0007669"/>
    <property type="project" value="UniProtKB-KW"/>
</dbReference>
<keyword evidence="2" id="KW-0547">Nucleotide-binding</keyword>
<keyword evidence="1" id="KW-0813">Transport</keyword>
<dbReference type="InterPro" id="IPR003593">
    <property type="entry name" value="AAA+_ATPase"/>
</dbReference>
<dbReference type="InterPro" id="IPR003439">
    <property type="entry name" value="ABC_transporter-like_ATP-bd"/>
</dbReference>
<dbReference type="Gene3D" id="3.40.50.300">
    <property type="entry name" value="P-loop containing nucleotide triphosphate hydrolases"/>
    <property type="match status" value="1"/>
</dbReference>
<dbReference type="PROSITE" id="PS50893">
    <property type="entry name" value="ABC_TRANSPORTER_2"/>
    <property type="match status" value="1"/>
</dbReference>
<dbReference type="EMBL" id="QFNK01000031">
    <property type="protein sequence ID" value="PZO88027.1"/>
    <property type="molecule type" value="Genomic_DNA"/>
</dbReference>
<dbReference type="PANTHER" id="PTHR42939:SF1">
    <property type="entry name" value="ABC TRANSPORTER ATP-BINDING PROTEIN ALBC-RELATED"/>
    <property type="match status" value="1"/>
</dbReference>
<name>A0A2W5A3X8_9BACT</name>
<accession>A0A2W5A3X8</accession>
<evidence type="ECO:0000313" key="5">
    <source>
        <dbReference type="EMBL" id="PZO88027.1"/>
    </source>
</evidence>
<dbReference type="SUPFAM" id="SSF52540">
    <property type="entry name" value="P-loop containing nucleoside triphosphate hydrolases"/>
    <property type="match status" value="1"/>
</dbReference>